<dbReference type="Gene3D" id="1.10.10.60">
    <property type="entry name" value="Homeodomain-like"/>
    <property type="match status" value="1"/>
</dbReference>
<dbReference type="EMBL" id="FNXY01000015">
    <property type="protein sequence ID" value="SEJ73622.1"/>
    <property type="molecule type" value="Genomic_DNA"/>
</dbReference>
<dbReference type="InterPro" id="IPR018060">
    <property type="entry name" value="HTH_AraC"/>
</dbReference>
<keyword evidence="6" id="KW-1185">Reference proteome</keyword>
<dbReference type="OrthoDB" id="1157557at2"/>
<dbReference type="PROSITE" id="PS01124">
    <property type="entry name" value="HTH_ARAC_FAMILY_2"/>
    <property type="match status" value="1"/>
</dbReference>
<dbReference type="Proteomes" id="UP000199532">
    <property type="component" value="Unassembled WGS sequence"/>
</dbReference>
<evidence type="ECO:0000256" key="3">
    <source>
        <dbReference type="ARBA" id="ARBA00023163"/>
    </source>
</evidence>
<evidence type="ECO:0000259" key="4">
    <source>
        <dbReference type="PROSITE" id="PS01124"/>
    </source>
</evidence>
<sequence length="322" mass="36743">MFLVNQVCEGQYMKTPPNPAQTDRNTISLSENVETKPIAPGQTGPVSLDILDLSVTGIESSLSFEYNRKTFYTVTLLQGNYTIEFEERNIDVFGDTLMFTSSKIPFGIQAPDGMYAGISFLFKEDFITKTNSGYRLLEFPIYKPGRQNIYSLTDQQTKRFIGIFAKIFDEKRDGSDFKENLQRTYLLELIFNAQKLDPVSSYVKTNNTTEEIACAFIRLLESQFPIVSAQDILRLTTAKDFADELALHPNYLNRQVKLSKGRTVTEIIAARIIQEAKILLKLTNWNIVEISTSLGFEQPSHFNLFFKKHVTVSPTDYRKTIK</sequence>
<dbReference type="Pfam" id="PF12833">
    <property type="entry name" value="HTH_18"/>
    <property type="match status" value="1"/>
</dbReference>
<dbReference type="InterPro" id="IPR009057">
    <property type="entry name" value="Homeodomain-like_sf"/>
</dbReference>
<dbReference type="GO" id="GO:0043565">
    <property type="term" value="F:sequence-specific DNA binding"/>
    <property type="evidence" value="ECO:0007669"/>
    <property type="project" value="InterPro"/>
</dbReference>
<name>A0A1H7BGF8_9BACT</name>
<proteinExistence type="predicted"/>
<dbReference type="SUPFAM" id="SSF46689">
    <property type="entry name" value="Homeodomain-like"/>
    <property type="match status" value="1"/>
</dbReference>
<reference evidence="5 6" key="1">
    <citation type="submission" date="2016-10" db="EMBL/GenBank/DDBJ databases">
        <authorList>
            <person name="de Groot N.N."/>
        </authorList>
    </citation>
    <scope>NUCLEOTIDE SEQUENCE [LARGE SCALE GENOMIC DNA]</scope>
    <source>
        <strain evidence="5 6">DSM 19938</strain>
    </source>
</reference>
<dbReference type="PANTHER" id="PTHR43280">
    <property type="entry name" value="ARAC-FAMILY TRANSCRIPTIONAL REGULATOR"/>
    <property type="match status" value="1"/>
</dbReference>
<dbReference type="PANTHER" id="PTHR43280:SF32">
    <property type="entry name" value="TRANSCRIPTIONAL REGULATORY PROTEIN"/>
    <property type="match status" value="1"/>
</dbReference>
<keyword evidence="3" id="KW-0804">Transcription</keyword>
<gene>
    <name evidence="5" type="ORF">SAMN04487995_6194</name>
</gene>
<evidence type="ECO:0000256" key="2">
    <source>
        <dbReference type="ARBA" id="ARBA00023125"/>
    </source>
</evidence>
<dbReference type="AlphaFoldDB" id="A0A1H7BGF8"/>
<protein>
    <submittedName>
        <fullName evidence="5">Helix-turn-helix domain-containing protein</fullName>
    </submittedName>
</protein>
<evidence type="ECO:0000313" key="6">
    <source>
        <dbReference type="Proteomes" id="UP000199532"/>
    </source>
</evidence>
<accession>A0A1H7BGF8</accession>
<evidence type="ECO:0000313" key="5">
    <source>
        <dbReference type="EMBL" id="SEJ73622.1"/>
    </source>
</evidence>
<organism evidence="5 6">
    <name type="scientific">Dyadobacter koreensis</name>
    <dbReference type="NCBI Taxonomy" id="408657"/>
    <lineage>
        <taxon>Bacteria</taxon>
        <taxon>Pseudomonadati</taxon>
        <taxon>Bacteroidota</taxon>
        <taxon>Cytophagia</taxon>
        <taxon>Cytophagales</taxon>
        <taxon>Spirosomataceae</taxon>
        <taxon>Dyadobacter</taxon>
    </lineage>
</organism>
<dbReference type="STRING" id="408657.SAMN04487995_6194"/>
<dbReference type="GO" id="GO:0003700">
    <property type="term" value="F:DNA-binding transcription factor activity"/>
    <property type="evidence" value="ECO:0007669"/>
    <property type="project" value="InterPro"/>
</dbReference>
<keyword evidence="2" id="KW-0238">DNA-binding</keyword>
<dbReference type="SMART" id="SM00342">
    <property type="entry name" value="HTH_ARAC"/>
    <property type="match status" value="1"/>
</dbReference>
<feature type="domain" description="HTH araC/xylS-type" evidence="4">
    <location>
        <begin position="237"/>
        <end position="320"/>
    </location>
</feature>
<evidence type="ECO:0000256" key="1">
    <source>
        <dbReference type="ARBA" id="ARBA00023015"/>
    </source>
</evidence>
<keyword evidence="1" id="KW-0805">Transcription regulation</keyword>